<protein>
    <submittedName>
        <fullName evidence="5">dTDP-4-amino-4,6-dideoxygalactose transaminase</fullName>
    </submittedName>
</protein>
<dbReference type="Proteomes" id="UP000192920">
    <property type="component" value="Unassembled WGS sequence"/>
</dbReference>
<sequence>MLTANSLTVPMLLAALPRLIAGRTALRRRLRDELARLFGIDVRRIVLTDTGRAALALLLRAHGVGPGDEVIVPAYTCVVVPNQIPALGATLRWLDVSAATLGFDWSRLDAAIGPATRAVIVPHNFGPACRVPDALRRRHPHVVFLDDAAHGFASQCDGQWLGTYHDGAFFSFEYSKNLSGGIGGFALLPEGLAAQEPSAEVGALDQLRLLATLSGHLLTARCAQAGRVWLALARRAGLIYRSSDAEVVDGVPHPPRALPALAAALLLPQLAALPAILSHKQRLAERYRAALSAVPGIQQWPAAPGTHWVRYPFALPAPVADKAALARRLSVASGLAVGVWFDDVIHPAGSFRHGYVAGSAPAGERLAASVLNLPMNVAVACNARLDARLTRLAAALTAYLKETAA</sequence>
<dbReference type="Pfam" id="PF01041">
    <property type="entry name" value="DegT_DnrJ_EryC1"/>
    <property type="match status" value="2"/>
</dbReference>
<proteinExistence type="inferred from homology"/>
<dbReference type="PANTHER" id="PTHR30244:SF34">
    <property type="entry name" value="DTDP-4-AMINO-4,6-DIDEOXYGALACTOSE TRANSAMINASE"/>
    <property type="match status" value="1"/>
</dbReference>
<dbReference type="GO" id="GO:0000271">
    <property type="term" value="P:polysaccharide biosynthetic process"/>
    <property type="evidence" value="ECO:0007669"/>
    <property type="project" value="TreeGrafter"/>
</dbReference>
<evidence type="ECO:0000256" key="4">
    <source>
        <dbReference type="RuleBase" id="RU004508"/>
    </source>
</evidence>
<evidence type="ECO:0000256" key="1">
    <source>
        <dbReference type="ARBA" id="ARBA00037999"/>
    </source>
</evidence>
<keyword evidence="6" id="KW-1185">Reference proteome</keyword>
<dbReference type="InterPro" id="IPR015422">
    <property type="entry name" value="PyrdxlP-dep_Trfase_small"/>
</dbReference>
<dbReference type="Gene3D" id="3.40.640.10">
    <property type="entry name" value="Type I PLP-dependent aspartate aminotransferase-like (Major domain)"/>
    <property type="match status" value="1"/>
</dbReference>
<reference evidence="6" key="1">
    <citation type="submission" date="2017-04" db="EMBL/GenBank/DDBJ databases">
        <authorList>
            <person name="Varghese N."/>
            <person name="Submissions S."/>
        </authorList>
    </citation>
    <scope>NUCLEOTIDE SEQUENCE [LARGE SCALE GENOMIC DNA]</scope>
    <source>
        <strain evidence="6">DSM 22618</strain>
    </source>
</reference>
<dbReference type="InterPro" id="IPR015424">
    <property type="entry name" value="PyrdxlP-dep_Trfase"/>
</dbReference>
<evidence type="ECO:0000313" key="5">
    <source>
        <dbReference type="EMBL" id="SMF54271.1"/>
    </source>
</evidence>
<dbReference type="RefSeq" id="WP_085277837.1">
    <property type="nucleotide sequence ID" value="NZ_FXAG01000031.1"/>
</dbReference>
<organism evidence="5 6">
    <name type="scientific">Pseudogulbenkiania subflava DSM 22618</name>
    <dbReference type="NCBI Taxonomy" id="1123014"/>
    <lineage>
        <taxon>Bacteria</taxon>
        <taxon>Pseudomonadati</taxon>
        <taxon>Pseudomonadota</taxon>
        <taxon>Betaproteobacteria</taxon>
        <taxon>Neisseriales</taxon>
        <taxon>Chromobacteriaceae</taxon>
        <taxon>Pseudogulbenkiania</taxon>
    </lineage>
</organism>
<dbReference type="PIRSF" id="PIRSF000390">
    <property type="entry name" value="PLP_StrS"/>
    <property type="match status" value="1"/>
</dbReference>
<dbReference type="InterPro" id="IPR015421">
    <property type="entry name" value="PyrdxlP-dep_Trfase_major"/>
</dbReference>
<accession>A0A1Y6CI15</accession>
<name>A0A1Y6CI15_9NEIS</name>
<dbReference type="EMBL" id="FXAG01000031">
    <property type="protein sequence ID" value="SMF54271.1"/>
    <property type="molecule type" value="Genomic_DNA"/>
</dbReference>
<dbReference type="PANTHER" id="PTHR30244">
    <property type="entry name" value="TRANSAMINASE"/>
    <property type="match status" value="1"/>
</dbReference>
<gene>
    <name evidence="5" type="ORF">SAMN02745746_03861</name>
</gene>
<evidence type="ECO:0000313" key="6">
    <source>
        <dbReference type="Proteomes" id="UP000192920"/>
    </source>
</evidence>
<comment type="similarity">
    <text evidence="1 4">Belongs to the DegT/DnrJ/EryC1 family.</text>
</comment>
<evidence type="ECO:0000256" key="2">
    <source>
        <dbReference type="PIRSR" id="PIRSR000390-1"/>
    </source>
</evidence>
<evidence type="ECO:0000256" key="3">
    <source>
        <dbReference type="PIRSR" id="PIRSR000390-2"/>
    </source>
</evidence>
<dbReference type="SUPFAM" id="SSF53383">
    <property type="entry name" value="PLP-dependent transferases"/>
    <property type="match status" value="1"/>
</dbReference>
<keyword evidence="3 4" id="KW-0663">Pyridoxal phosphate</keyword>
<dbReference type="STRING" id="1123014.SAMN02745746_03861"/>
<dbReference type="GO" id="GO:0030170">
    <property type="term" value="F:pyridoxal phosphate binding"/>
    <property type="evidence" value="ECO:0007669"/>
    <property type="project" value="TreeGrafter"/>
</dbReference>
<feature type="active site" description="Proton acceptor" evidence="2">
    <location>
        <position position="176"/>
    </location>
</feature>
<dbReference type="GO" id="GO:0008483">
    <property type="term" value="F:transaminase activity"/>
    <property type="evidence" value="ECO:0007669"/>
    <property type="project" value="TreeGrafter"/>
</dbReference>
<feature type="modified residue" description="N6-(pyridoxal phosphate)lysine" evidence="3">
    <location>
        <position position="176"/>
    </location>
</feature>
<dbReference type="AlphaFoldDB" id="A0A1Y6CI15"/>
<dbReference type="Gene3D" id="3.90.1150.10">
    <property type="entry name" value="Aspartate Aminotransferase, domain 1"/>
    <property type="match status" value="1"/>
</dbReference>
<dbReference type="InterPro" id="IPR000653">
    <property type="entry name" value="DegT/StrS_aminotransferase"/>
</dbReference>